<dbReference type="PANTHER" id="PTHR30349:SF41">
    <property type="entry name" value="INTEGRASE_RECOMBINASE PROTEIN MJ0367-RELATED"/>
    <property type="match status" value="1"/>
</dbReference>
<keyword evidence="2" id="KW-0229">DNA integration</keyword>
<dbReference type="PANTHER" id="PTHR30349">
    <property type="entry name" value="PHAGE INTEGRASE-RELATED"/>
    <property type="match status" value="1"/>
</dbReference>
<keyword evidence="4" id="KW-0233">DNA recombination</keyword>
<sequence>MYDEEPLKPWPHPDSEVLYYRRRVPKDLVELVGRDHVKISLRTKDMHKAQLAYNEIHLKYKEKWNNLRQGYRKLDVLEIATIGGHLYDKITKLALTGKGISLHYFYHLTSMCGKLLKGDLHESEREHFDHDIGRHIDSYLEERGLIVDARTRRAIERQCAEAVVQASALPFYWAGGDFRPDPEAGRFPRHAAIKPVLRAQASFTAYAAASELSPATRKRWSPVFASLVRYVGRDDLALIDADTIAGWLDHLLEGKDAGKGRKPEAVTVRDVYLAAVKAVYGWLVARRKLKENPSRDLKVKVPAGRNRNMREFDDREACLILSASLRVQPDDVSPLHRAARRWVPWLCAYTGSRVNEITQLRAEDVVFDDGVWALRITRDAGRVKDRKPRLIPLHPHVVEQGFLEFVEACAAGPLFYEPDLDPELNPVQREAHNASRYQAVGAHIGSWVRSLGIVGKDVGPSHAWRHRFKTEGRRVGMSEQKLDAIQGHAARTKAENYGRWPASVLLPEILKLAPYTVTDASVSVSPAPVFAYDYGSDRSAAAADRLKRRHLEAA</sequence>
<dbReference type="EMBL" id="BSPG01000002">
    <property type="protein sequence ID" value="GLS42689.1"/>
    <property type="molecule type" value="Genomic_DNA"/>
</dbReference>
<keyword evidence="11" id="KW-1185">Reference proteome</keyword>
<dbReference type="EMBL" id="JACIDN010000006">
    <property type="protein sequence ID" value="MBB3903942.1"/>
    <property type="molecule type" value="Genomic_DNA"/>
</dbReference>
<evidence type="ECO:0000256" key="1">
    <source>
        <dbReference type="ARBA" id="ARBA00008857"/>
    </source>
</evidence>
<dbReference type="PROSITE" id="PS51898">
    <property type="entry name" value="TYR_RECOMBINASE"/>
    <property type="match status" value="1"/>
</dbReference>
<evidence type="ECO:0000313" key="8">
    <source>
        <dbReference type="EMBL" id="GLS42689.1"/>
    </source>
</evidence>
<name>A0A7W6AIF3_9HYPH</name>
<comment type="caution">
    <text evidence="9">The sequence shown here is derived from an EMBL/GenBank/DDBJ whole genome shotgun (WGS) entry which is preliminary data.</text>
</comment>
<dbReference type="Proteomes" id="UP001156881">
    <property type="component" value="Unassembled WGS sequence"/>
</dbReference>
<dbReference type="AlphaFoldDB" id="A0A7W6AIF3"/>
<evidence type="ECO:0000256" key="4">
    <source>
        <dbReference type="ARBA" id="ARBA00023172"/>
    </source>
</evidence>
<dbReference type="Proteomes" id="UP000517759">
    <property type="component" value="Unassembled WGS sequence"/>
</dbReference>
<feature type="domain" description="Core-binding (CB)" evidence="7">
    <location>
        <begin position="194"/>
        <end position="284"/>
    </location>
</feature>
<feature type="domain" description="Tyr recombinase" evidence="6">
    <location>
        <begin position="307"/>
        <end position="511"/>
    </location>
</feature>
<accession>A0A7W6AIF3</accession>
<comment type="similarity">
    <text evidence="1">Belongs to the 'phage' integrase family.</text>
</comment>
<reference evidence="11" key="2">
    <citation type="journal article" date="2019" name="Int. J. Syst. Evol. Microbiol.">
        <title>The Global Catalogue of Microorganisms (GCM) 10K type strain sequencing project: providing services to taxonomists for standard genome sequencing and annotation.</title>
        <authorList>
            <consortium name="The Broad Institute Genomics Platform"/>
            <consortium name="The Broad Institute Genome Sequencing Center for Infectious Disease"/>
            <person name="Wu L."/>
            <person name="Ma J."/>
        </authorList>
    </citation>
    <scope>NUCLEOTIDE SEQUENCE [LARGE SCALE GENOMIC DNA]</scope>
    <source>
        <strain evidence="11">NBRC 107710</strain>
    </source>
</reference>
<reference evidence="8" key="4">
    <citation type="submission" date="2023-01" db="EMBL/GenBank/DDBJ databases">
        <title>Draft genome sequence of Methylobacterium brachythecii strain NBRC 107710.</title>
        <authorList>
            <person name="Sun Q."/>
            <person name="Mori K."/>
        </authorList>
    </citation>
    <scope>NUCLEOTIDE SEQUENCE</scope>
    <source>
        <strain evidence="8">NBRC 107710</strain>
    </source>
</reference>
<dbReference type="Gene3D" id="1.10.443.10">
    <property type="entry name" value="Intergrase catalytic core"/>
    <property type="match status" value="1"/>
</dbReference>
<dbReference type="SUPFAM" id="SSF56349">
    <property type="entry name" value="DNA breaking-rejoining enzymes"/>
    <property type="match status" value="1"/>
</dbReference>
<proteinExistence type="inferred from homology"/>
<protein>
    <submittedName>
        <fullName evidence="9">Integrase</fullName>
    </submittedName>
</protein>
<evidence type="ECO:0000313" key="10">
    <source>
        <dbReference type="Proteomes" id="UP000517759"/>
    </source>
</evidence>
<dbReference type="PROSITE" id="PS51900">
    <property type="entry name" value="CB"/>
    <property type="match status" value="1"/>
</dbReference>
<evidence type="ECO:0000256" key="3">
    <source>
        <dbReference type="ARBA" id="ARBA00023125"/>
    </source>
</evidence>
<reference evidence="8" key="1">
    <citation type="journal article" date="2014" name="Int. J. Syst. Evol. Microbiol.">
        <title>Complete genome of a new Firmicutes species belonging to the dominant human colonic microbiota ('Ruminococcus bicirculans') reveals two chromosomes and a selective capacity to utilize plant glucans.</title>
        <authorList>
            <consortium name="NISC Comparative Sequencing Program"/>
            <person name="Wegmann U."/>
            <person name="Louis P."/>
            <person name="Goesmann A."/>
            <person name="Henrissat B."/>
            <person name="Duncan S.H."/>
            <person name="Flint H.J."/>
        </authorList>
    </citation>
    <scope>NUCLEOTIDE SEQUENCE</scope>
    <source>
        <strain evidence="8">NBRC 107710</strain>
    </source>
</reference>
<organism evidence="9 10">
    <name type="scientific">Methylobacterium brachythecii</name>
    <dbReference type="NCBI Taxonomy" id="1176177"/>
    <lineage>
        <taxon>Bacteria</taxon>
        <taxon>Pseudomonadati</taxon>
        <taxon>Pseudomonadota</taxon>
        <taxon>Alphaproteobacteria</taxon>
        <taxon>Hyphomicrobiales</taxon>
        <taxon>Methylobacteriaceae</taxon>
        <taxon>Methylobacterium</taxon>
    </lineage>
</organism>
<dbReference type="GO" id="GO:0015074">
    <property type="term" value="P:DNA integration"/>
    <property type="evidence" value="ECO:0007669"/>
    <property type="project" value="UniProtKB-KW"/>
</dbReference>
<evidence type="ECO:0000259" key="6">
    <source>
        <dbReference type="PROSITE" id="PS51898"/>
    </source>
</evidence>
<dbReference type="InterPro" id="IPR011010">
    <property type="entry name" value="DNA_brk_join_enz"/>
</dbReference>
<gene>
    <name evidence="8" type="ORF">GCM10007884_06740</name>
    <name evidence="9" type="ORF">GGR33_003456</name>
</gene>
<dbReference type="Pfam" id="PF20172">
    <property type="entry name" value="DUF6538"/>
    <property type="match status" value="1"/>
</dbReference>
<evidence type="ECO:0000313" key="9">
    <source>
        <dbReference type="EMBL" id="MBB3903942.1"/>
    </source>
</evidence>
<reference evidence="9 10" key="3">
    <citation type="submission" date="2020-08" db="EMBL/GenBank/DDBJ databases">
        <title>Genomic Encyclopedia of Type Strains, Phase IV (KMG-IV): sequencing the most valuable type-strain genomes for metagenomic binning, comparative biology and taxonomic classification.</title>
        <authorList>
            <person name="Goeker M."/>
        </authorList>
    </citation>
    <scope>NUCLEOTIDE SEQUENCE [LARGE SCALE GENOMIC DNA]</scope>
    <source>
        <strain evidence="9 10">DSM 24105</strain>
    </source>
</reference>
<dbReference type="InterPro" id="IPR050090">
    <property type="entry name" value="Tyrosine_recombinase_XerCD"/>
</dbReference>
<evidence type="ECO:0000313" key="11">
    <source>
        <dbReference type="Proteomes" id="UP001156881"/>
    </source>
</evidence>
<dbReference type="Pfam" id="PF00589">
    <property type="entry name" value="Phage_integrase"/>
    <property type="match status" value="1"/>
</dbReference>
<keyword evidence="3 5" id="KW-0238">DNA-binding</keyword>
<evidence type="ECO:0000256" key="5">
    <source>
        <dbReference type="PROSITE-ProRule" id="PRU01248"/>
    </source>
</evidence>
<dbReference type="RefSeq" id="WP_183507348.1">
    <property type="nucleotide sequence ID" value="NZ_BSPG01000002.1"/>
</dbReference>
<dbReference type="InterPro" id="IPR002104">
    <property type="entry name" value="Integrase_catalytic"/>
</dbReference>
<dbReference type="InterPro" id="IPR044068">
    <property type="entry name" value="CB"/>
</dbReference>
<dbReference type="GO" id="GO:0006310">
    <property type="term" value="P:DNA recombination"/>
    <property type="evidence" value="ECO:0007669"/>
    <property type="project" value="UniProtKB-KW"/>
</dbReference>
<dbReference type="InterPro" id="IPR013762">
    <property type="entry name" value="Integrase-like_cat_sf"/>
</dbReference>
<dbReference type="InterPro" id="IPR046668">
    <property type="entry name" value="DUF6538"/>
</dbReference>
<evidence type="ECO:0000256" key="2">
    <source>
        <dbReference type="ARBA" id="ARBA00022908"/>
    </source>
</evidence>
<dbReference type="GO" id="GO:0003677">
    <property type="term" value="F:DNA binding"/>
    <property type="evidence" value="ECO:0007669"/>
    <property type="project" value="UniProtKB-UniRule"/>
</dbReference>
<evidence type="ECO:0000259" key="7">
    <source>
        <dbReference type="PROSITE" id="PS51900"/>
    </source>
</evidence>